<feature type="compositionally biased region" description="Low complexity" evidence="7">
    <location>
        <begin position="255"/>
        <end position="265"/>
    </location>
</feature>
<dbReference type="CDD" id="cd23023">
    <property type="entry name" value="zf-HIT_BCD1"/>
    <property type="match status" value="1"/>
</dbReference>
<evidence type="ECO:0000313" key="10">
    <source>
        <dbReference type="Proteomes" id="UP000799428"/>
    </source>
</evidence>
<dbReference type="PANTHER" id="PTHR13483">
    <property type="entry name" value="BOX C_D SNORNA PROTEIN 1-RELATED"/>
    <property type="match status" value="1"/>
</dbReference>
<evidence type="ECO:0000256" key="3">
    <source>
        <dbReference type="ARBA" id="ARBA00022833"/>
    </source>
</evidence>
<dbReference type="GO" id="GO:0005634">
    <property type="term" value="C:nucleus"/>
    <property type="evidence" value="ECO:0007669"/>
    <property type="project" value="TreeGrafter"/>
</dbReference>
<dbReference type="Proteomes" id="UP000799428">
    <property type="component" value="Unassembled WGS sequence"/>
</dbReference>
<keyword evidence="3" id="KW-0862">Zinc</keyword>
<feature type="domain" description="HIT-type" evidence="8">
    <location>
        <begin position="11"/>
        <end position="45"/>
    </location>
</feature>
<keyword evidence="10" id="KW-1185">Reference proteome</keyword>
<dbReference type="OrthoDB" id="272357at2759"/>
<dbReference type="AlphaFoldDB" id="A0A6G1K1S8"/>
<dbReference type="Pfam" id="PF25790">
    <property type="entry name" value="BCD1"/>
    <property type="match status" value="1"/>
</dbReference>
<keyword evidence="2 6" id="KW-0863">Zinc-finger</keyword>
<keyword evidence="1" id="KW-0479">Metal-binding</keyword>
<evidence type="ECO:0000259" key="8">
    <source>
        <dbReference type="PROSITE" id="PS51083"/>
    </source>
</evidence>
<dbReference type="Gene3D" id="3.30.60.190">
    <property type="match status" value="1"/>
</dbReference>
<comment type="similarity">
    <text evidence="5">Belongs to the BCD1 family.</text>
</comment>
<evidence type="ECO:0000256" key="5">
    <source>
        <dbReference type="ARBA" id="ARBA00049654"/>
    </source>
</evidence>
<proteinExistence type="inferred from homology"/>
<dbReference type="InterPro" id="IPR057721">
    <property type="entry name" value="BCD1_alpha/beta"/>
</dbReference>
<dbReference type="PROSITE" id="PS51083">
    <property type="entry name" value="ZF_HIT"/>
    <property type="match status" value="1"/>
</dbReference>
<dbReference type="EMBL" id="MU005775">
    <property type="protein sequence ID" value="KAF2706804.1"/>
    <property type="molecule type" value="Genomic_DNA"/>
</dbReference>
<dbReference type="InterPro" id="IPR007529">
    <property type="entry name" value="Znf_HIT"/>
</dbReference>
<organism evidence="9 10">
    <name type="scientific">Pleomassaria siparia CBS 279.74</name>
    <dbReference type="NCBI Taxonomy" id="1314801"/>
    <lineage>
        <taxon>Eukaryota</taxon>
        <taxon>Fungi</taxon>
        <taxon>Dikarya</taxon>
        <taxon>Ascomycota</taxon>
        <taxon>Pezizomycotina</taxon>
        <taxon>Dothideomycetes</taxon>
        <taxon>Pleosporomycetidae</taxon>
        <taxon>Pleosporales</taxon>
        <taxon>Pleomassariaceae</taxon>
        <taxon>Pleomassaria</taxon>
    </lineage>
</organism>
<feature type="region of interest" description="Disordered" evidence="7">
    <location>
        <begin position="172"/>
        <end position="265"/>
    </location>
</feature>
<protein>
    <recommendedName>
        <fullName evidence="8">HIT-type domain-containing protein</fullName>
    </recommendedName>
</protein>
<feature type="region of interest" description="Disordered" evidence="7">
    <location>
        <begin position="85"/>
        <end position="110"/>
    </location>
</feature>
<dbReference type="InterPro" id="IPR051639">
    <property type="entry name" value="BCD1"/>
</dbReference>
<dbReference type="GO" id="GO:0000463">
    <property type="term" value="P:maturation of LSU-rRNA from tricistronic rRNA transcript (SSU-rRNA, 5.8S rRNA, LSU-rRNA)"/>
    <property type="evidence" value="ECO:0007669"/>
    <property type="project" value="TreeGrafter"/>
</dbReference>
<evidence type="ECO:0000313" key="9">
    <source>
        <dbReference type="EMBL" id="KAF2706804.1"/>
    </source>
</evidence>
<dbReference type="PANTHER" id="PTHR13483:SF11">
    <property type="entry name" value="ZINC FINGER HIT DOMAIN-CONTAINING PROTEIN 3"/>
    <property type="match status" value="1"/>
</dbReference>
<dbReference type="GO" id="GO:0008270">
    <property type="term" value="F:zinc ion binding"/>
    <property type="evidence" value="ECO:0007669"/>
    <property type="project" value="UniProtKB-UniRule"/>
</dbReference>
<dbReference type="SUPFAM" id="SSF144232">
    <property type="entry name" value="HIT/MYND zinc finger-like"/>
    <property type="match status" value="1"/>
</dbReference>
<evidence type="ECO:0000256" key="4">
    <source>
        <dbReference type="ARBA" id="ARBA00049598"/>
    </source>
</evidence>
<evidence type="ECO:0000256" key="6">
    <source>
        <dbReference type="PROSITE-ProRule" id="PRU00453"/>
    </source>
</evidence>
<dbReference type="GO" id="GO:0048254">
    <property type="term" value="P:snoRNA localization"/>
    <property type="evidence" value="ECO:0007669"/>
    <property type="project" value="TreeGrafter"/>
</dbReference>
<dbReference type="GO" id="GO:0000492">
    <property type="term" value="P:box C/D snoRNP assembly"/>
    <property type="evidence" value="ECO:0007669"/>
    <property type="project" value="TreeGrafter"/>
</dbReference>
<comment type="function">
    <text evidence="4">Required for box C/D snoRNAs accumulation involved in snoRNA processing, snoRNA transport to the nucleolus and ribosome biogenesis.</text>
</comment>
<evidence type="ECO:0000256" key="2">
    <source>
        <dbReference type="ARBA" id="ARBA00022771"/>
    </source>
</evidence>
<evidence type="ECO:0000256" key="1">
    <source>
        <dbReference type="ARBA" id="ARBA00022723"/>
    </source>
</evidence>
<evidence type="ECO:0000256" key="7">
    <source>
        <dbReference type="SAM" id="MobiDB-lite"/>
    </source>
</evidence>
<sequence length="391" mass="43831">MGEETLLSNLCSICNTTKSKYQCPGCAARTCSLPCYKRHQTRALCTGKRDPTKYVKKSQLITPAGIDHDFNFITRIERELNRVEKHGKDKGLGNAPEPQQPMRKGNLKDNDYASAGVNVIRAPKGLSRQKENQSYLTNRKNITWTVEWIREDKTRILTQCLSTESVFKLQPFPTASKKRSNPSSQPSNKQSRDSENVSTLPPDKVRRLNVETGDEKEEPPSPRHHSPGNDQASDDTGEDSRESSSNTEVANALHPSLSLDGSDSKSLPSEYNCFLLRPRTSSSRHVLTPLSSSATLGQSLHGRTVLEFPTIYAFPSFLTQLPEGFMLEEDYVKEEDKEQKEFEYLLKHAQPEILKALHSSNNVEGGNETADHEFDSRKILDVLKQDLGGLL</sequence>
<accession>A0A6G1K1S8</accession>
<dbReference type="Pfam" id="PF04438">
    <property type="entry name" value="zf-HIT"/>
    <property type="match status" value="1"/>
</dbReference>
<dbReference type="GO" id="GO:0070761">
    <property type="term" value="C:pre-snoRNP complex"/>
    <property type="evidence" value="ECO:0007669"/>
    <property type="project" value="TreeGrafter"/>
</dbReference>
<name>A0A6G1K1S8_9PLEO</name>
<reference evidence="9" key="1">
    <citation type="journal article" date="2020" name="Stud. Mycol.">
        <title>101 Dothideomycetes genomes: a test case for predicting lifestyles and emergence of pathogens.</title>
        <authorList>
            <person name="Haridas S."/>
            <person name="Albert R."/>
            <person name="Binder M."/>
            <person name="Bloem J."/>
            <person name="Labutti K."/>
            <person name="Salamov A."/>
            <person name="Andreopoulos B."/>
            <person name="Baker S."/>
            <person name="Barry K."/>
            <person name="Bills G."/>
            <person name="Bluhm B."/>
            <person name="Cannon C."/>
            <person name="Castanera R."/>
            <person name="Culley D."/>
            <person name="Daum C."/>
            <person name="Ezra D."/>
            <person name="Gonzalez J."/>
            <person name="Henrissat B."/>
            <person name="Kuo A."/>
            <person name="Liang C."/>
            <person name="Lipzen A."/>
            <person name="Lutzoni F."/>
            <person name="Magnuson J."/>
            <person name="Mondo S."/>
            <person name="Nolan M."/>
            <person name="Ohm R."/>
            <person name="Pangilinan J."/>
            <person name="Park H.-J."/>
            <person name="Ramirez L."/>
            <person name="Alfaro M."/>
            <person name="Sun H."/>
            <person name="Tritt A."/>
            <person name="Yoshinaga Y."/>
            <person name="Zwiers L.-H."/>
            <person name="Turgeon B."/>
            <person name="Goodwin S."/>
            <person name="Spatafora J."/>
            <person name="Crous P."/>
            <person name="Grigoriev I."/>
        </authorList>
    </citation>
    <scope>NUCLEOTIDE SEQUENCE</scope>
    <source>
        <strain evidence="9">CBS 279.74</strain>
    </source>
</reference>
<gene>
    <name evidence="9" type="ORF">K504DRAFT_470825</name>
</gene>